<sequence length="211" mass="24542">MIPKDIVYKFISEEVTKGNLKKGDRLIETTIAEHIGLSRTPVREALLELSATGIVERMPNKGFTLKNYTVTEMREIYQLIGVLDGKVAELTCDLLDEEDYANMNFLISSMYAAISNKLYTKYNELQEEFHNVYIQKCPNKTIAKELDNRKKFFIGKAFLYTNPELIQSILNETNDEHTVILNLFKANKKHDVRHYLEDVHWAPDKSTFDQW</sequence>
<dbReference type="CDD" id="cd07377">
    <property type="entry name" value="WHTH_GntR"/>
    <property type="match status" value="1"/>
</dbReference>
<evidence type="ECO:0000256" key="3">
    <source>
        <dbReference type="ARBA" id="ARBA00023163"/>
    </source>
</evidence>
<accession>A0A1H9NX87</accession>
<dbReference type="EMBL" id="FOGF01000047">
    <property type="protein sequence ID" value="SER40407.1"/>
    <property type="molecule type" value="Genomic_DNA"/>
</dbReference>
<dbReference type="InterPro" id="IPR008920">
    <property type="entry name" value="TF_FadR/GntR_C"/>
</dbReference>
<dbReference type="InterPro" id="IPR036390">
    <property type="entry name" value="WH_DNA-bd_sf"/>
</dbReference>
<evidence type="ECO:0000256" key="2">
    <source>
        <dbReference type="ARBA" id="ARBA00023125"/>
    </source>
</evidence>
<dbReference type="OrthoDB" id="574518at2"/>
<feature type="domain" description="HTH gntR-type" evidence="4">
    <location>
        <begin position="1"/>
        <end position="68"/>
    </location>
</feature>
<dbReference type="InterPro" id="IPR036388">
    <property type="entry name" value="WH-like_DNA-bd_sf"/>
</dbReference>
<protein>
    <submittedName>
        <fullName evidence="5">Transcriptional regulator, GntR family</fullName>
    </submittedName>
</protein>
<reference evidence="5 6" key="1">
    <citation type="submission" date="2016-10" db="EMBL/GenBank/DDBJ databases">
        <authorList>
            <person name="de Groot N.N."/>
        </authorList>
    </citation>
    <scope>NUCLEOTIDE SEQUENCE [LARGE SCALE GENOMIC DNA]</scope>
    <source>
        <strain evidence="5 6">DSM 15827</strain>
    </source>
</reference>
<evidence type="ECO:0000259" key="4">
    <source>
        <dbReference type="PROSITE" id="PS50949"/>
    </source>
</evidence>
<proteinExistence type="predicted"/>
<dbReference type="SUPFAM" id="SSF46785">
    <property type="entry name" value="Winged helix' DNA-binding domain"/>
    <property type="match status" value="1"/>
</dbReference>
<dbReference type="Proteomes" id="UP000198556">
    <property type="component" value="Unassembled WGS sequence"/>
</dbReference>
<dbReference type="Gene3D" id="1.20.120.530">
    <property type="entry name" value="GntR ligand-binding domain-like"/>
    <property type="match status" value="1"/>
</dbReference>
<dbReference type="InterPro" id="IPR000524">
    <property type="entry name" value="Tscrpt_reg_HTH_GntR"/>
</dbReference>
<name>A0A1H9NX87_9LACT</name>
<dbReference type="SMART" id="SM00345">
    <property type="entry name" value="HTH_GNTR"/>
    <property type="match status" value="1"/>
</dbReference>
<dbReference type="Pfam" id="PF00392">
    <property type="entry name" value="GntR"/>
    <property type="match status" value="1"/>
</dbReference>
<gene>
    <name evidence="5" type="ORF">SAMN05421767_14712</name>
</gene>
<dbReference type="Pfam" id="PF07729">
    <property type="entry name" value="FCD"/>
    <property type="match status" value="1"/>
</dbReference>
<organism evidence="5 6">
    <name type="scientific">Granulicatella balaenopterae</name>
    <dbReference type="NCBI Taxonomy" id="137733"/>
    <lineage>
        <taxon>Bacteria</taxon>
        <taxon>Bacillati</taxon>
        <taxon>Bacillota</taxon>
        <taxon>Bacilli</taxon>
        <taxon>Lactobacillales</taxon>
        <taxon>Carnobacteriaceae</taxon>
        <taxon>Granulicatella</taxon>
    </lineage>
</organism>
<dbReference type="PANTHER" id="PTHR43537:SF5">
    <property type="entry name" value="UXU OPERON TRANSCRIPTIONAL REGULATOR"/>
    <property type="match status" value="1"/>
</dbReference>
<dbReference type="RefSeq" id="WP_089747743.1">
    <property type="nucleotide sequence ID" value="NZ_FOGF01000047.1"/>
</dbReference>
<dbReference type="GO" id="GO:0003700">
    <property type="term" value="F:DNA-binding transcription factor activity"/>
    <property type="evidence" value="ECO:0007669"/>
    <property type="project" value="InterPro"/>
</dbReference>
<evidence type="ECO:0000313" key="6">
    <source>
        <dbReference type="Proteomes" id="UP000198556"/>
    </source>
</evidence>
<dbReference type="Gene3D" id="1.10.10.10">
    <property type="entry name" value="Winged helix-like DNA-binding domain superfamily/Winged helix DNA-binding domain"/>
    <property type="match status" value="1"/>
</dbReference>
<dbReference type="SUPFAM" id="SSF48008">
    <property type="entry name" value="GntR ligand-binding domain-like"/>
    <property type="match status" value="1"/>
</dbReference>
<evidence type="ECO:0000256" key="1">
    <source>
        <dbReference type="ARBA" id="ARBA00023015"/>
    </source>
</evidence>
<keyword evidence="1" id="KW-0805">Transcription regulation</keyword>
<dbReference type="GO" id="GO:0003677">
    <property type="term" value="F:DNA binding"/>
    <property type="evidence" value="ECO:0007669"/>
    <property type="project" value="UniProtKB-KW"/>
</dbReference>
<dbReference type="PROSITE" id="PS50949">
    <property type="entry name" value="HTH_GNTR"/>
    <property type="match status" value="1"/>
</dbReference>
<keyword evidence="6" id="KW-1185">Reference proteome</keyword>
<keyword evidence="3" id="KW-0804">Transcription</keyword>
<dbReference type="AlphaFoldDB" id="A0A1H9NX87"/>
<evidence type="ECO:0000313" key="5">
    <source>
        <dbReference type="EMBL" id="SER40407.1"/>
    </source>
</evidence>
<dbReference type="STRING" id="137733.SAMN05421767_14712"/>
<keyword evidence="2" id="KW-0238">DNA-binding</keyword>
<dbReference type="PANTHER" id="PTHR43537">
    <property type="entry name" value="TRANSCRIPTIONAL REGULATOR, GNTR FAMILY"/>
    <property type="match status" value="1"/>
</dbReference>
<dbReference type="InterPro" id="IPR011711">
    <property type="entry name" value="GntR_C"/>
</dbReference>